<gene>
    <name evidence="1" type="ORF">EV702DRAFT_976623</name>
</gene>
<dbReference type="OrthoDB" id="2675409at2759"/>
<keyword evidence="2" id="KW-1185">Reference proteome</keyword>
<sequence>PEFPCSRWDNIITGQPVNFDVVLPNIYAGPGPATVTTASDWLSASNHLAQAYRFAFLHRTHELEA</sequence>
<comment type="caution">
    <text evidence="1">The sequence shown here is derived from an EMBL/GenBank/DDBJ whole genome shotgun (WGS) entry which is preliminary data.</text>
</comment>
<dbReference type="AlphaFoldDB" id="A0A9P6ZN58"/>
<name>A0A9P6ZN58_9AGAM</name>
<evidence type="ECO:0000313" key="2">
    <source>
        <dbReference type="Proteomes" id="UP000714275"/>
    </source>
</evidence>
<dbReference type="Proteomes" id="UP000714275">
    <property type="component" value="Unassembled WGS sequence"/>
</dbReference>
<reference evidence="1" key="1">
    <citation type="journal article" date="2020" name="New Phytol.">
        <title>Comparative genomics reveals dynamic genome evolution in host specialist ectomycorrhizal fungi.</title>
        <authorList>
            <person name="Lofgren L.A."/>
            <person name="Nguyen N.H."/>
            <person name="Vilgalys R."/>
            <person name="Ruytinx J."/>
            <person name="Liao H.L."/>
            <person name="Branco S."/>
            <person name="Kuo A."/>
            <person name="LaButti K."/>
            <person name="Lipzen A."/>
            <person name="Andreopoulos W."/>
            <person name="Pangilinan J."/>
            <person name="Riley R."/>
            <person name="Hundley H."/>
            <person name="Na H."/>
            <person name="Barry K."/>
            <person name="Grigoriev I.V."/>
            <person name="Stajich J.E."/>
            <person name="Kennedy P.G."/>
        </authorList>
    </citation>
    <scope>NUCLEOTIDE SEQUENCE</scope>
    <source>
        <strain evidence="1">DOB743</strain>
    </source>
</reference>
<accession>A0A9P6ZN58</accession>
<feature type="non-terminal residue" evidence="1">
    <location>
        <position position="1"/>
    </location>
</feature>
<organism evidence="1 2">
    <name type="scientific">Suillus placidus</name>
    <dbReference type="NCBI Taxonomy" id="48579"/>
    <lineage>
        <taxon>Eukaryota</taxon>
        <taxon>Fungi</taxon>
        <taxon>Dikarya</taxon>
        <taxon>Basidiomycota</taxon>
        <taxon>Agaricomycotina</taxon>
        <taxon>Agaricomycetes</taxon>
        <taxon>Agaricomycetidae</taxon>
        <taxon>Boletales</taxon>
        <taxon>Suillineae</taxon>
        <taxon>Suillaceae</taxon>
        <taxon>Suillus</taxon>
    </lineage>
</organism>
<evidence type="ECO:0000313" key="1">
    <source>
        <dbReference type="EMBL" id="KAG1772617.1"/>
    </source>
</evidence>
<protein>
    <submittedName>
        <fullName evidence="1">Uncharacterized protein</fullName>
    </submittedName>
</protein>
<proteinExistence type="predicted"/>
<dbReference type="EMBL" id="JABBWD010000052">
    <property type="protein sequence ID" value="KAG1772617.1"/>
    <property type="molecule type" value="Genomic_DNA"/>
</dbReference>